<dbReference type="RefSeq" id="WP_002629247.1">
    <property type="nucleotide sequence ID" value="NZ_ANAH02000027.1"/>
</dbReference>
<dbReference type="GO" id="GO:0004673">
    <property type="term" value="F:protein histidine kinase activity"/>
    <property type="evidence" value="ECO:0007669"/>
    <property type="project" value="UniProtKB-EC"/>
</dbReference>
<dbReference type="EMBL" id="ANAH02000027">
    <property type="protein sequence ID" value="EPX58039.1"/>
    <property type="molecule type" value="Genomic_DNA"/>
</dbReference>
<dbReference type="InterPro" id="IPR004358">
    <property type="entry name" value="Sig_transdc_His_kin-like_C"/>
</dbReference>
<dbReference type="EC" id="2.7.13.3" evidence="2"/>
<proteinExistence type="predicted"/>
<dbReference type="InterPro" id="IPR036890">
    <property type="entry name" value="HATPase_C_sf"/>
</dbReference>
<reference evidence="4" key="1">
    <citation type="submission" date="2013-05" db="EMBL/GenBank/DDBJ databases">
        <title>Genome assembly of Cystobacter fuscus DSM 2262.</title>
        <authorList>
            <person name="Sharma G."/>
            <person name="Khatri I."/>
            <person name="Kaur C."/>
            <person name="Mayilraj S."/>
            <person name="Subramanian S."/>
        </authorList>
    </citation>
    <scope>NUCLEOTIDE SEQUENCE [LARGE SCALE GENOMIC DNA]</scope>
    <source>
        <strain evidence="4">DSM 2262</strain>
    </source>
</reference>
<dbReference type="SUPFAM" id="SSF55874">
    <property type="entry name" value="ATPase domain of HSP90 chaperone/DNA topoisomerase II/histidine kinase"/>
    <property type="match status" value="1"/>
</dbReference>
<dbReference type="PRINTS" id="PR00344">
    <property type="entry name" value="BCTRLSENSOR"/>
</dbReference>
<evidence type="ECO:0000256" key="1">
    <source>
        <dbReference type="ARBA" id="ARBA00000085"/>
    </source>
</evidence>
<dbReference type="eggNOG" id="COG4191">
    <property type="taxonomic scope" value="Bacteria"/>
</dbReference>
<evidence type="ECO:0000313" key="5">
    <source>
        <dbReference type="Proteomes" id="UP000011682"/>
    </source>
</evidence>
<dbReference type="Pfam" id="PF02518">
    <property type="entry name" value="HATPase_c"/>
    <property type="match status" value="1"/>
</dbReference>
<dbReference type="Proteomes" id="UP000011682">
    <property type="component" value="Unassembled WGS sequence"/>
</dbReference>
<gene>
    <name evidence="4" type="ORF">D187_004328</name>
</gene>
<name>S9Q9M6_CYSF2</name>
<evidence type="ECO:0000259" key="3">
    <source>
        <dbReference type="Pfam" id="PF02518"/>
    </source>
</evidence>
<dbReference type="OrthoDB" id="9777714at2"/>
<accession>S9Q9M6</accession>
<organism evidence="4 5">
    <name type="scientific">Cystobacter fuscus (strain ATCC 25194 / DSM 2262 / NBRC 100088 / M29)</name>
    <dbReference type="NCBI Taxonomy" id="1242864"/>
    <lineage>
        <taxon>Bacteria</taxon>
        <taxon>Pseudomonadati</taxon>
        <taxon>Myxococcota</taxon>
        <taxon>Myxococcia</taxon>
        <taxon>Myxococcales</taxon>
        <taxon>Cystobacterineae</taxon>
        <taxon>Archangiaceae</taxon>
        <taxon>Cystobacter</taxon>
    </lineage>
</organism>
<feature type="domain" description="Histidine kinase/HSP90-like ATPase" evidence="3">
    <location>
        <begin position="18"/>
        <end position="65"/>
    </location>
</feature>
<evidence type="ECO:0000313" key="4">
    <source>
        <dbReference type="EMBL" id="EPX58039.1"/>
    </source>
</evidence>
<dbReference type="Gene3D" id="3.30.565.10">
    <property type="entry name" value="Histidine kinase-like ATPase, C-terminal domain"/>
    <property type="match status" value="1"/>
</dbReference>
<dbReference type="AlphaFoldDB" id="S9Q9M6"/>
<sequence>MSTWRKEGQVELVVEDSEPFFTTRQDGLGMGLSISRSILEEHRGRLQAELRGAGRGAVLRCTLPSTARAPQAQTHTSVNST</sequence>
<comment type="catalytic activity">
    <reaction evidence="1">
        <text>ATP + protein L-histidine = ADP + protein N-phospho-L-histidine.</text>
        <dbReference type="EC" id="2.7.13.3"/>
    </reaction>
</comment>
<dbReference type="InterPro" id="IPR003594">
    <property type="entry name" value="HATPase_dom"/>
</dbReference>
<comment type="caution">
    <text evidence="4">The sequence shown here is derived from an EMBL/GenBank/DDBJ whole genome shotgun (WGS) entry which is preliminary data.</text>
</comment>
<evidence type="ECO:0000256" key="2">
    <source>
        <dbReference type="ARBA" id="ARBA00012438"/>
    </source>
</evidence>
<protein>
    <recommendedName>
        <fullName evidence="2">histidine kinase</fullName>
        <ecNumber evidence="2">2.7.13.3</ecNumber>
    </recommendedName>
</protein>
<keyword evidence="5" id="KW-1185">Reference proteome</keyword>